<dbReference type="OrthoDB" id="9813689at2"/>
<dbReference type="GO" id="GO:0046872">
    <property type="term" value="F:metal ion binding"/>
    <property type="evidence" value="ECO:0007669"/>
    <property type="project" value="UniProtKB-KW"/>
</dbReference>
<evidence type="ECO:0000256" key="4">
    <source>
        <dbReference type="ARBA" id="ARBA00022989"/>
    </source>
</evidence>
<dbReference type="PANTHER" id="PTHR20855:SF129">
    <property type="entry name" value="HEMOLYSIN-3 HOMOLOG"/>
    <property type="match status" value="1"/>
</dbReference>
<accession>A0A2T6BVI9</accession>
<feature type="transmembrane region" description="Helical" evidence="7">
    <location>
        <begin position="198"/>
        <end position="216"/>
    </location>
</feature>
<keyword evidence="9" id="KW-1185">Reference proteome</keyword>
<evidence type="ECO:0000256" key="3">
    <source>
        <dbReference type="ARBA" id="ARBA00022692"/>
    </source>
</evidence>
<feature type="binding site" evidence="6">
    <location>
        <position position="193"/>
    </location>
    <ligand>
        <name>Zn(2+)</name>
        <dbReference type="ChEBI" id="CHEBI:29105"/>
    </ligand>
</feature>
<dbReference type="PANTHER" id="PTHR20855">
    <property type="entry name" value="ADIPOR/PROGESTIN RECEPTOR-RELATED"/>
    <property type="match status" value="1"/>
</dbReference>
<evidence type="ECO:0000256" key="6">
    <source>
        <dbReference type="PIRSR" id="PIRSR604254-1"/>
    </source>
</evidence>
<gene>
    <name evidence="8" type="ORF">C8N46_107106</name>
</gene>
<keyword evidence="4 7" id="KW-1133">Transmembrane helix</keyword>
<dbReference type="RefSeq" id="WP_108115715.1">
    <property type="nucleotide sequence ID" value="NZ_QBKT01000007.1"/>
</dbReference>
<evidence type="ECO:0000256" key="5">
    <source>
        <dbReference type="ARBA" id="ARBA00023136"/>
    </source>
</evidence>
<feature type="binding site" evidence="6">
    <location>
        <position position="71"/>
    </location>
    <ligand>
        <name>Zn(2+)</name>
        <dbReference type="ChEBI" id="CHEBI:29105"/>
    </ligand>
</feature>
<feature type="transmembrane region" description="Helical" evidence="7">
    <location>
        <begin position="112"/>
        <end position="132"/>
    </location>
</feature>
<reference evidence="8 9" key="1">
    <citation type="submission" date="2018-04" db="EMBL/GenBank/DDBJ databases">
        <title>Genomic Encyclopedia of Archaeal and Bacterial Type Strains, Phase II (KMG-II): from individual species to whole genera.</title>
        <authorList>
            <person name="Goeker M."/>
        </authorList>
    </citation>
    <scope>NUCLEOTIDE SEQUENCE [LARGE SCALE GENOMIC DNA]</scope>
    <source>
        <strain evidence="8 9">DSM 25731</strain>
    </source>
</reference>
<feature type="binding site" evidence="6">
    <location>
        <position position="197"/>
    </location>
    <ligand>
        <name>Zn(2+)</name>
        <dbReference type="ChEBI" id="CHEBI:29105"/>
    </ligand>
</feature>
<protein>
    <submittedName>
        <fullName evidence="8">Hemolysin III</fullName>
    </submittedName>
</protein>
<dbReference type="InterPro" id="IPR005744">
    <property type="entry name" value="Hy-lIII"/>
</dbReference>
<feature type="transmembrane region" description="Helical" evidence="7">
    <location>
        <begin position="84"/>
        <end position="106"/>
    </location>
</feature>
<evidence type="ECO:0000256" key="2">
    <source>
        <dbReference type="ARBA" id="ARBA00008488"/>
    </source>
</evidence>
<comment type="caution">
    <text evidence="8">The sequence shown here is derived from an EMBL/GenBank/DDBJ whole genome shotgun (WGS) entry which is preliminary data.</text>
</comment>
<keyword evidence="6" id="KW-0479">Metal-binding</keyword>
<dbReference type="EMBL" id="QBKT01000007">
    <property type="protein sequence ID" value="PTX60100.1"/>
    <property type="molecule type" value="Genomic_DNA"/>
</dbReference>
<feature type="transmembrane region" description="Helical" evidence="7">
    <location>
        <begin position="167"/>
        <end position="186"/>
    </location>
</feature>
<feature type="transmembrane region" description="Helical" evidence="7">
    <location>
        <begin position="139"/>
        <end position="155"/>
    </location>
</feature>
<comment type="subcellular location">
    <subcellularLocation>
        <location evidence="1">Endomembrane system</location>
        <topology evidence="1">Multi-pass membrane protein</topology>
    </subcellularLocation>
</comment>
<evidence type="ECO:0000256" key="1">
    <source>
        <dbReference type="ARBA" id="ARBA00004127"/>
    </source>
</evidence>
<comment type="similarity">
    <text evidence="2">Belongs to the UPF0073 (Hly-III) family.</text>
</comment>
<evidence type="ECO:0000313" key="8">
    <source>
        <dbReference type="EMBL" id="PTX60100.1"/>
    </source>
</evidence>
<dbReference type="Proteomes" id="UP000244090">
    <property type="component" value="Unassembled WGS sequence"/>
</dbReference>
<dbReference type="NCBIfam" id="TIGR01065">
    <property type="entry name" value="hlyIII"/>
    <property type="match status" value="1"/>
</dbReference>
<dbReference type="GO" id="GO:0016020">
    <property type="term" value="C:membrane"/>
    <property type="evidence" value="ECO:0007669"/>
    <property type="project" value="InterPro"/>
</dbReference>
<dbReference type="Pfam" id="PF03006">
    <property type="entry name" value="HlyIII"/>
    <property type="match status" value="1"/>
</dbReference>
<dbReference type="GO" id="GO:0140911">
    <property type="term" value="F:pore-forming activity"/>
    <property type="evidence" value="ECO:0007669"/>
    <property type="project" value="InterPro"/>
</dbReference>
<sequence>MKAPENDTFYYSPFEERLNVISHAIGVILGIVALVFLVIHASQNGSASHVVSFSIYGTSIIVLYLASTLYHLAKKPKARKQLRIFDHAAIYVLIAGTYTPFTLVTIEGAMGWTVFGLVWGFALVGIILKLFYTGRFDKLSTAMYVCMGWMIVIAMKPLIDNLSSDGLFWLFAGGVAYTIGAVLYSIQKLPLNHAIFHLFVLLGSIFHFVSVYLYVLPTA</sequence>
<organism evidence="8 9">
    <name type="scientific">Kordia periserrulae</name>
    <dbReference type="NCBI Taxonomy" id="701523"/>
    <lineage>
        <taxon>Bacteria</taxon>
        <taxon>Pseudomonadati</taxon>
        <taxon>Bacteroidota</taxon>
        <taxon>Flavobacteriia</taxon>
        <taxon>Flavobacteriales</taxon>
        <taxon>Flavobacteriaceae</taxon>
        <taxon>Kordia</taxon>
    </lineage>
</organism>
<evidence type="ECO:0000313" key="9">
    <source>
        <dbReference type="Proteomes" id="UP000244090"/>
    </source>
</evidence>
<feature type="transmembrane region" description="Helical" evidence="7">
    <location>
        <begin position="20"/>
        <end position="41"/>
    </location>
</feature>
<keyword evidence="6" id="KW-0862">Zinc</keyword>
<proteinExistence type="inferred from homology"/>
<keyword evidence="5 7" id="KW-0472">Membrane</keyword>
<dbReference type="GO" id="GO:0012505">
    <property type="term" value="C:endomembrane system"/>
    <property type="evidence" value="ECO:0007669"/>
    <property type="project" value="UniProtKB-SubCell"/>
</dbReference>
<evidence type="ECO:0000256" key="7">
    <source>
        <dbReference type="SAM" id="Phobius"/>
    </source>
</evidence>
<dbReference type="InterPro" id="IPR004254">
    <property type="entry name" value="AdipoR/HlyIII-related"/>
</dbReference>
<name>A0A2T6BVI9_9FLAO</name>
<feature type="transmembrane region" description="Helical" evidence="7">
    <location>
        <begin position="53"/>
        <end position="72"/>
    </location>
</feature>
<dbReference type="AlphaFoldDB" id="A0A2T6BVI9"/>
<keyword evidence="3 7" id="KW-0812">Transmembrane</keyword>